<reference evidence="6" key="1">
    <citation type="journal article" date="2020" name="Nat. Commun.">
        <title>Genome sequence of the cluster root forming white lupin.</title>
        <authorList>
            <person name="Hufnagel B."/>
            <person name="Marques A."/>
            <person name="Soriano A."/>
            <person name="Marques L."/>
            <person name="Divol F."/>
            <person name="Doumas P."/>
            <person name="Sallet E."/>
            <person name="Mancinotti D."/>
            <person name="Carrere S."/>
            <person name="Marande W."/>
            <person name="Arribat S."/>
            <person name="Keller J."/>
            <person name="Huneau C."/>
            <person name="Blein T."/>
            <person name="Aime D."/>
            <person name="Laguerre M."/>
            <person name="Taylor J."/>
            <person name="Schubert V."/>
            <person name="Nelson M."/>
            <person name="Geu-Flores F."/>
            <person name="Crespi M."/>
            <person name="Gallardo-Guerrero K."/>
            <person name="Delaux P.-M."/>
            <person name="Salse J."/>
            <person name="Berges H."/>
            <person name="Guyot R."/>
            <person name="Gouzy J."/>
            <person name="Peret B."/>
        </authorList>
    </citation>
    <scope>NUCLEOTIDE SEQUENCE [LARGE SCALE GENOMIC DNA]</scope>
    <source>
        <strain evidence="6">cv. Amiga</strain>
    </source>
</reference>
<feature type="compositionally biased region" description="Pro residues" evidence="3">
    <location>
        <begin position="561"/>
        <end position="571"/>
    </location>
</feature>
<dbReference type="Proteomes" id="UP000447434">
    <property type="component" value="Chromosome 20"/>
</dbReference>
<dbReference type="InterPro" id="IPR004087">
    <property type="entry name" value="KH_dom"/>
</dbReference>
<dbReference type="PROSITE" id="PS50084">
    <property type="entry name" value="KH_TYPE_1"/>
    <property type="match status" value="2"/>
</dbReference>
<dbReference type="InterPro" id="IPR004088">
    <property type="entry name" value="KH_dom_type_1"/>
</dbReference>
<name>A0A6A4NI40_LUPAL</name>
<protein>
    <submittedName>
        <fullName evidence="5">Putative K domain-containing protein</fullName>
    </submittedName>
</protein>
<dbReference type="Pfam" id="PF00013">
    <property type="entry name" value="KH_1"/>
    <property type="match status" value="2"/>
</dbReference>
<keyword evidence="1" id="KW-0677">Repeat</keyword>
<dbReference type="SMART" id="SM00322">
    <property type="entry name" value="KH"/>
    <property type="match status" value="2"/>
</dbReference>
<evidence type="ECO:0000256" key="2">
    <source>
        <dbReference type="PROSITE-ProRule" id="PRU00117"/>
    </source>
</evidence>
<dbReference type="Gene3D" id="3.30.310.210">
    <property type="match status" value="1"/>
</dbReference>
<dbReference type="PANTHER" id="PTHR10288">
    <property type="entry name" value="KH DOMAIN CONTAINING RNA BINDING PROTEIN"/>
    <property type="match status" value="1"/>
</dbReference>
<sequence>MDGEDSDEVGYIPDEPHFFPRFDFDDGNDLDDFGFPNLLHPDAPNLVGEANPNQNHFHGYDHGYLPKSPDFFLDIHSDNETLVNNSEFPQLLQPDEHDAGTLVENANPNQNHLDVHDVAYVPEEPISPLQIHSHQGNAVDDFQFSHPEEHDAATLIEDADPSENHFHGHDVGDFPEDTYYPSQEHILLENHFHGHELDAEVFPKNTYYAQEHITEEPEHHVERNVTGDFAYLQQEGSKSNSKGNETRRWPGWPGHNVFRLLVPMRKVGNVIGPKGEYITKIMEETKARVKVLSGPHGIPERAVLISAKEEPDRTIPPAVDGLLRVHKQLFSVEHDSADISSSDRHSMITRLLVANSQGRSLIGKQGTTIKSIQAASGCAIRVIRSEDLPVFALQDDSVVEIRGEAARVHKAIELVALYLRKYLVHHSIVGVFEAQMQRLDVRVNNNMPPPQTWPPPPQGVPAPPAVTAGGPDFAPVYQYMNPPDHYGNYYPHATLPPPDTHLYQGSPPAYATDSSMRIHSSGVQPQQFVETKNVMAGAASVSATQDHHIEGSISQGDSSYAPPPPSTNFGH</sequence>
<comment type="caution">
    <text evidence="5">The sequence shown here is derived from an EMBL/GenBank/DDBJ whole genome shotgun (WGS) entry which is preliminary data.</text>
</comment>
<dbReference type="AlphaFoldDB" id="A0A6A4NI40"/>
<evidence type="ECO:0000256" key="3">
    <source>
        <dbReference type="SAM" id="MobiDB-lite"/>
    </source>
</evidence>
<dbReference type="SUPFAM" id="SSF54791">
    <property type="entry name" value="Eukaryotic type KH-domain (KH-domain type I)"/>
    <property type="match status" value="2"/>
</dbReference>
<gene>
    <name evidence="5" type="ORF">Lalb_Chr20g0107831</name>
</gene>
<dbReference type="GO" id="GO:0003723">
    <property type="term" value="F:RNA binding"/>
    <property type="evidence" value="ECO:0007669"/>
    <property type="project" value="UniProtKB-UniRule"/>
</dbReference>
<evidence type="ECO:0000313" key="6">
    <source>
        <dbReference type="Proteomes" id="UP000447434"/>
    </source>
</evidence>
<feature type="domain" description="K Homology" evidence="4">
    <location>
        <begin position="254"/>
        <end position="327"/>
    </location>
</feature>
<keyword evidence="6" id="KW-1185">Reference proteome</keyword>
<organism evidence="5 6">
    <name type="scientific">Lupinus albus</name>
    <name type="common">White lupine</name>
    <name type="synonym">Lupinus termis</name>
    <dbReference type="NCBI Taxonomy" id="3870"/>
    <lineage>
        <taxon>Eukaryota</taxon>
        <taxon>Viridiplantae</taxon>
        <taxon>Streptophyta</taxon>
        <taxon>Embryophyta</taxon>
        <taxon>Tracheophyta</taxon>
        <taxon>Spermatophyta</taxon>
        <taxon>Magnoliopsida</taxon>
        <taxon>eudicotyledons</taxon>
        <taxon>Gunneridae</taxon>
        <taxon>Pentapetalae</taxon>
        <taxon>rosids</taxon>
        <taxon>fabids</taxon>
        <taxon>Fabales</taxon>
        <taxon>Fabaceae</taxon>
        <taxon>Papilionoideae</taxon>
        <taxon>50 kb inversion clade</taxon>
        <taxon>genistoids sensu lato</taxon>
        <taxon>core genistoids</taxon>
        <taxon>Genisteae</taxon>
        <taxon>Lupinus</taxon>
    </lineage>
</organism>
<evidence type="ECO:0000256" key="1">
    <source>
        <dbReference type="ARBA" id="ARBA00022737"/>
    </source>
</evidence>
<accession>A0A6A4NI40</accession>
<dbReference type="OrthoDB" id="442947at2759"/>
<evidence type="ECO:0000313" key="5">
    <source>
        <dbReference type="EMBL" id="KAE9590445.1"/>
    </source>
</evidence>
<dbReference type="CDD" id="cd22460">
    <property type="entry name" value="KH-I_PEPPER_rpt2_like"/>
    <property type="match status" value="1"/>
</dbReference>
<feature type="region of interest" description="Disordered" evidence="3">
    <location>
        <begin position="539"/>
        <end position="571"/>
    </location>
</feature>
<evidence type="ECO:0000259" key="4">
    <source>
        <dbReference type="SMART" id="SM00322"/>
    </source>
</evidence>
<proteinExistence type="predicted"/>
<dbReference type="CDD" id="cd22459">
    <property type="entry name" value="KH-I_PEPPER_rpt1_like"/>
    <property type="match status" value="1"/>
</dbReference>
<dbReference type="InterPro" id="IPR036612">
    <property type="entry name" value="KH_dom_type_1_sf"/>
</dbReference>
<keyword evidence="2" id="KW-0694">RNA-binding</keyword>
<feature type="domain" description="K Homology" evidence="4">
    <location>
        <begin position="345"/>
        <end position="420"/>
    </location>
</feature>
<dbReference type="EMBL" id="WOCE01000020">
    <property type="protein sequence ID" value="KAE9590445.1"/>
    <property type="molecule type" value="Genomic_DNA"/>
</dbReference>